<comment type="caution">
    <text evidence="2">The sequence shown here is derived from an EMBL/GenBank/DDBJ whole genome shotgun (WGS) entry which is preliminary data.</text>
</comment>
<keyword evidence="3" id="KW-1185">Reference proteome</keyword>
<evidence type="ECO:0000256" key="1">
    <source>
        <dbReference type="SAM" id="SignalP"/>
    </source>
</evidence>
<keyword evidence="1" id="KW-0732">Signal</keyword>
<evidence type="ECO:0000313" key="2">
    <source>
        <dbReference type="EMBL" id="GLK07329.1"/>
    </source>
</evidence>
<gene>
    <name evidence="2" type="ORF">GCM10017600_07340</name>
</gene>
<protein>
    <submittedName>
        <fullName evidence="2">Uncharacterized protein</fullName>
    </submittedName>
</protein>
<proteinExistence type="predicted"/>
<sequence length="100" mass="10977">MKVRRLPAAVLLAAALGTAVLTGAAPAAATTQTSGALATGVHSSLLPPDWYERGPYSTPEACRRDLQQEIEYGVNGVRACHYEDRRYQWQDGYYYAVYLP</sequence>
<accession>A0A9W6MAI3</accession>
<evidence type="ECO:0000313" key="3">
    <source>
        <dbReference type="Proteomes" id="UP001143474"/>
    </source>
</evidence>
<feature type="chain" id="PRO_5040926779" evidence="1">
    <location>
        <begin position="25"/>
        <end position="100"/>
    </location>
</feature>
<dbReference type="InterPro" id="IPR017853">
    <property type="entry name" value="GH"/>
</dbReference>
<dbReference type="Proteomes" id="UP001143474">
    <property type="component" value="Unassembled WGS sequence"/>
</dbReference>
<feature type="signal peptide" evidence="1">
    <location>
        <begin position="1"/>
        <end position="24"/>
    </location>
</feature>
<reference evidence="2" key="1">
    <citation type="journal article" date="2014" name="Int. J. Syst. Evol. Microbiol.">
        <title>Complete genome sequence of Corynebacterium casei LMG S-19264T (=DSM 44701T), isolated from a smear-ripened cheese.</title>
        <authorList>
            <consortium name="US DOE Joint Genome Institute (JGI-PGF)"/>
            <person name="Walter F."/>
            <person name="Albersmeier A."/>
            <person name="Kalinowski J."/>
            <person name="Ruckert C."/>
        </authorList>
    </citation>
    <scope>NUCLEOTIDE SEQUENCE</scope>
    <source>
        <strain evidence="2">VKM Ac-2007</strain>
    </source>
</reference>
<dbReference type="AlphaFoldDB" id="A0A9W6MAI3"/>
<dbReference type="RefSeq" id="WP_271215878.1">
    <property type="nucleotide sequence ID" value="NZ_BAAAVD010000006.1"/>
</dbReference>
<organism evidence="2 3">
    <name type="scientific">Streptosporangium carneum</name>
    <dbReference type="NCBI Taxonomy" id="47481"/>
    <lineage>
        <taxon>Bacteria</taxon>
        <taxon>Bacillati</taxon>
        <taxon>Actinomycetota</taxon>
        <taxon>Actinomycetes</taxon>
        <taxon>Streptosporangiales</taxon>
        <taxon>Streptosporangiaceae</taxon>
        <taxon>Streptosporangium</taxon>
    </lineage>
</organism>
<name>A0A9W6MAI3_9ACTN</name>
<reference evidence="2" key="2">
    <citation type="submission" date="2023-01" db="EMBL/GenBank/DDBJ databases">
        <authorList>
            <person name="Sun Q."/>
            <person name="Evtushenko L."/>
        </authorList>
    </citation>
    <scope>NUCLEOTIDE SEQUENCE</scope>
    <source>
        <strain evidence="2">VKM Ac-2007</strain>
    </source>
</reference>
<dbReference type="EMBL" id="BSEV01000001">
    <property type="protein sequence ID" value="GLK07329.1"/>
    <property type="molecule type" value="Genomic_DNA"/>
</dbReference>
<dbReference type="SUPFAM" id="SSF51445">
    <property type="entry name" value="(Trans)glycosidases"/>
    <property type="match status" value="1"/>
</dbReference>